<evidence type="ECO:0000313" key="3">
    <source>
        <dbReference type="Proteomes" id="UP000295497"/>
    </source>
</evidence>
<name>A0A4P2QJ69_SORCE</name>
<gene>
    <name evidence="2" type="ORF">SOCE836_020840</name>
</gene>
<sequence length="327" mass="34092">MADTSDLRRGATPPGALRNPKIDAAIGRAVQLGDPAELLALLDRSSGLPARRSGGRAPGPDLGPNAPLPRVNLDLARAVGAAIADRGAPAERLVRALCSSTEEYALIVAAQALAAIAAQGAQAESAARSGRPPRARGGRGGLDPLGELGQLAEDPRRVVRDGVVAALRAVVAARGDAVVGELSSWTDGYLQAYVALEALAERTLLAGLSAGAEVVARLEEAFAISDRSPRADERLQGLRLLRQGLPAQIAALAGRFPEVVRWLEEKTQAERPESRDVVGQAIAALRKGSFSDAETDRLAAALSATAPPPRDPSRIVQGTRKRSKGRR</sequence>
<dbReference type="Proteomes" id="UP000295497">
    <property type="component" value="Chromosome"/>
</dbReference>
<reference evidence="2 3" key="1">
    <citation type="submission" date="2015-09" db="EMBL/GenBank/DDBJ databases">
        <title>Sorangium comparison.</title>
        <authorList>
            <person name="Zaburannyi N."/>
            <person name="Bunk B."/>
            <person name="Overmann J."/>
            <person name="Mueller R."/>
        </authorList>
    </citation>
    <scope>NUCLEOTIDE SEQUENCE [LARGE SCALE GENOMIC DNA]</scope>
    <source>
        <strain evidence="2 3">So ce836</strain>
    </source>
</reference>
<evidence type="ECO:0000256" key="1">
    <source>
        <dbReference type="SAM" id="MobiDB-lite"/>
    </source>
</evidence>
<accession>A0A4P2QJ69</accession>
<dbReference type="EMBL" id="CP012672">
    <property type="protein sequence ID" value="AUX29989.1"/>
    <property type="molecule type" value="Genomic_DNA"/>
</dbReference>
<feature type="region of interest" description="Disordered" evidence="1">
    <location>
        <begin position="298"/>
        <end position="327"/>
    </location>
</feature>
<evidence type="ECO:0000313" key="2">
    <source>
        <dbReference type="EMBL" id="AUX29989.1"/>
    </source>
</evidence>
<protein>
    <submittedName>
        <fullName evidence="2">Uncharacterized protein</fullName>
    </submittedName>
</protein>
<organism evidence="2 3">
    <name type="scientific">Sorangium cellulosum</name>
    <name type="common">Polyangium cellulosum</name>
    <dbReference type="NCBI Taxonomy" id="56"/>
    <lineage>
        <taxon>Bacteria</taxon>
        <taxon>Pseudomonadati</taxon>
        <taxon>Myxococcota</taxon>
        <taxon>Polyangia</taxon>
        <taxon>Polyangiales</taxon>
        <taxon>Polyangiaceae</taxon>
        <taxon>Sorangium</taxon>
    </lineage>
</organism>
<dbReference type="AlphaFoldDB" id="A0A4P2QJ69"/>
<proteinExistence type="predicted"/>
<dbReference type="RefSeq" id="WP_129574056.1">
    <property type="nucleotide sequence ID" value="NZ_CP012672.1"/>
</dbReference>
<feature type="region of interest" description="Disordered" evidence="1">
    <location>
        <begin position="124"/>
        <end position="148"/>
    </location>
</feature>